<evidence type="ECO:0000313" key="5">
    <source>
        <dbReference type="Proteomes" id="UP001478862"/>
    </source>
</evidence>
<dbReference type="PANTHER" id="PTHR30290:SF72">
    <property type="entry name" value="HTH-TYPE TRANSCRIPTIONAL REGULATOR SGRR"/>
    <property type="match status" value="1"/>
</dbReference>
<proteinExistence type="predicted"/>
<dbReference type="RefSeq" id="WP_349661592.1">
    <property type="nucleotide sequence ID" value="NZ_JBEGDG010000023.1"/>
</dbReference>
<comment type="caution">
    <text evidence="4">The sequence shown here is derived from an EMBL/GenBank/DDBJ whole genome shotgun (WGS) entry which is preliminary data.</text>
</comment>
<dbReference type="InterPro" id="IPR025370">
    <property type="entry name" value="SgrR_HTH_N"/>
</dbReference>
<evidence type="ECO:0000259" key="2">
    <source>
        <dbReference type="Pfam" id="PF00496"/>
    </source>
</evidence>
<sequence length="544" mass="63164">MSTFLSKDKTLFYLLSLYCHQKGNDFHHQQLASILKLSPKQLNRYLKLFQQHNWLIYNAGNGRGHLSKIQWQEDIEQIIVDQLKSHLTTMTLMDWEELFAFPNLTDSLAVKFKHLYQQNIKNNILYNEHLIVPIYHPIHTLQPNQVNDVYSAALISNLTNRLVEADENGNLLPSLAHHWQVNGETLRLYLRKNVAFHNGDLLTAHDVAWCLRQLLHLPLWQPIREIIIVDMWTIDFIFSESCTYALHLLTDIQASIFKIVDNVVFGTGSFAVSKHTSHQIVLEAFDNYFGMRALLHTVELNILPKGSNSFYQTNFSNDNNRKKMNIQNGICAVILNKNKESCSTKAQRQHIKNIIHKHLYTAIENDFALQNHLRNFSKTISTLCKKEVLKIGVPKEKLNLIQHLVSSLAKYGYHPQIETLTLSNYIKDSPQPLKYDAFIYTNVTTVNSTFHKLHDLFSPVSPIYKVCKEDAYFINIFEKFKLATMAELPSLFDSLNRYLIEEAILIPLFTHLDDIPFAHDILELNFNHLGHIDLSTIWYDKEEL</sequence>
<reference evidence="4 5" key="1">
    <citation type="submission" date="2024-06" db="EMBL/GenBank/DDBJ databases">
        <title>Lysinibacillus zambalefons sp. nov., a Novel Firmicute Isolated from the Poon Bato Zambales Hyperalkaline Spring.</title>
        <authorList>
            <person name="Aja J.A."/>
            <person name="Lazaro J.E.H."/>
            <person name="Llorin L.D."/>
            <person name="Lim K.R."/>
            <person name="Teodosio J."/>
            <person name="Dalisay D.S."/>
        </authorList>
    </citation>
    <scope>NUCLEOTIDE SEQUENCE [LARGE SCALE GENOMIC DNA]</scope>
    <source>
        <strain evidence="4 5">M3</strain>
    </source>
</reference>
<dbReference type="Pfam" id="PF12793">
    <property type="entry name" value="SgrR_N"/>
    <property type="match status" value="1"/>
</dbReference>
<dbReference type="SUPFAM" id="SSF53850">
    <property type="entry name" value="Periplasmic binding protein-like II"/>
    <property type="match status" value="1"/>
</dbReference>
<accession>A0ABV1MXI4</accession>
<dbReference type="EMBL" id="JBEGDG010000023">
    <property type="protein sequence ID" value="MEQ6357218.1"/>
    <property type="molecule type" value="Genomic_DNA"/>
</dbReference>
<evidence type="ECO:0000259" key="3">
    <source>
        <dbReference type="Pfam" id="PF12793"/>
    </source>
</evidence>
<dbReference type="InterPro" id="IPR000914">
    <property type="entry name" value="SBP_5_dom"/>
</dbReference>
<evidence type="ECO:0000256" key="1">
    <source>
        <dbReference type="ARBA" id="ARBA00023125"/>
    </source>
</evidence>
<keyword evidence="1" id="KW-0238">DNA-binding</keyword>
<feature type="domain" description="Solute-binding protein family 5" evidence="2">
    <location>
        <begin position="172"/>
        <end position="308"/>
    </location>
</feature>
<organism evidence="4 5">
    <name type="scientific">Lysinibacillus zambalensis</name>
    <dbReference type="NCBI Taxonomy" id="3160866"/>
    <lineage>
        <taxon>Bacteria</taxon>
        <taxon>Bacillati</taxon>
        <taxon>Bacillota</taxon>
        <taxon>Bacilli</taxon>
        <taxon>Bacillales</taxon>
        <taxon>Bacillaceae</taxon>
        <taxon>Lysinibacillus</taxon>
    </lineage>
</organism>
<dbReference type="Proteomes" id="UP001478862">
    <property type="component" value="Unassembled WGS sequence"/>
</dbReference>
<dbReference type="PANTHER" id="PTHR30290">
    <property type="entry name" value="PERIPLASMIC BINDING COMPONENT OF ABC TRANSPORTER"/>
    <property type="match status" value="1"/>
</dbReference>
<feature type="domain" description="Transcriptional regulator SgrR N-terminal HTH" evidence="3">
    <location>
        <begin position="11"/>
        <end position="90"/>
    </location>
</feature>
<keyword evidence="5" id="KW-1185">Reference proteome</keyword>
<evidence type="ECO:0000313" key="4">
    <source>
        <dbReference type="EMBL" id="MEQ6357218.1"/>
    </source>
</evidence>
<dbReference type="Gene3D" id="3.40.190.10">
    <property type="entry name" value="Periplasmic binding protein-like II"/>
    <property type="match status" value="1"/>
</dbReference>
<dbReference type="Pfam" id="PF00496">
    <property type="entry name" value="SBP_bac_5"/>
    <property type="match status" value="1"/>
</dbReference>
<protein>
    <submittedName>
        <fullName evidence="4">ABC transporter substrate-binding protein</fullName>
    </submittedName>
</protein>
<dbReference type="InterPro" id="IPR039424">
    <property type="entry name" value="SBP_5"/>
</dbReference>
<gene>
    <name evidence="4" type="ORF">ABNX05_21540</name>
</gene>
<name>A0ABV1MXI4_9BACI</name>